<feature type="transmembrane region" description="Helical" evidence="10">
    <location>
        <begin position="99"/>
        <end position="118"/>
    </location>
</feature>
<evidence type="ECO:0000313" key="13">
    <source>
        <dbReference type="Proteomes" id="UP001292094"/>
    </source>
</evidence>
<dbReference type="FunFam" id="1.20.1250.20:FF:000218">
    <property type="entry name" value="facilitated trehalose transporter Tret1"/>
    <property type="match status" value="1"/>
</dbReference>
<evidence type="ECO:0000259" key="11">
    <source>
        <dbReference type="PROSITE" id="PS50850"/>
    </source>
</evidence>
<dbReference type="Gene3D" id="1.20.1250.20">
    <property type="entry name" value="MFS general substrate transporter like domains"/>
    <property type="match status" value="1"/>
</dbReference>
<feature type="region of interest" description="Disordered" evidence="9">
    <location>
        <begin position="1"/>
        <end position="44"/>
    </location>
</feature>
<proteinExistence type="predicted"/>
<evidence type="ECO:0000256" key="7">
    <source>
        <dbReference type="ARBA" id="ARBA00023136"/>
    </source>
</evidence>
<feature type="transmembrane region" description="Helical" evidence="10">
    <location>
        <begin position="461"/>
        <end position="480"/>
    </location>
</feature>
<organism evidence="12 13">
    <name type="scientific">Petrolisthes manimaculis</name>
    <dbReference type="NCBI Taxonomy" id="1843537"/>
    <lineage>
        <taxon>Eukaryota</taxon>
        <taxon>Metazoa</taxon>
        <taxon>Ecdysozoa</taxon>
        <taxon>Arthropoda</taxon>
        <taxon>Crustacea</taxon>
        <taxon>Multicrustacea</taxon>
        <taxon>Malacostraca</taxon>
        <taxon>Eumalacostraca</taxon>
        <taxon>Eucarida</taxon>
        <taxon>Decapoda</taxon>
        <taxon>Pleocyemata</taxon>
        <taxon>Anomura</taxon>
        <taxon>Galatheoidea</taxon>
        <taxon>Porcellanidae</taxon>
        <taxon>Petrolisthes</taxon>
    </lineage>
</organism>
<feature type="transmembrane region" description="Helical" evidence="10">
    <location>
        <begin position="186"/>
        <end position="205"/>
    </location>
</feature>
<reference evidence="12" key="1">
    <citation type="submission" date="2023-11" db="EMBL/GenBank/DDBJ databases">
        <title>Genome assemblies of two species of porcelain crab, Petrolisthes cinctipes and Petrolisthes manimaculis (Anomura: Porcellanidae).</title>
        <authorList>
            <person name="Angst P."/>
        </authorList>
    </citation>
    <scope>NUCLEOTIDE SEQUENCE</scope>
    <source>
        <strain evidence="12">PB745_02</strain>
        <tissue evidence="12">Gill</tissue>
    </source>
</reference>
<dbReference type="PROSITE" id="PS00216">
    <property type="entry name" value="SUGAR_TRANSPORT_1"/>
    <property type="match status" value="1"/>
</dbReference>
<dbReference type="PROSITE" id="PS50850">
    <property type="entry name" value="MFS"/>
    <property type="match status" value="1"/>
</dbReference>
<feature type="transmembrane region" description="Helical" evidence="10">
    <location>
        <begin position="290"/>
        <end position="315"/>
    </location>
</feature>
<feature type="transmembrane region" description="Helical" evidence="10">
    <location>
        <begin position="51"/>
        <end position="71"/>
    </location>
</feature>
<gene>
    <name evidence="12" type="ORF">Pmani_040040</name>
</gene>
<keyword evidence="6 10" id="KW-1133">Transmembrane helix</keyword>
<dbReference type="PANTHER" id="PTHR48021">
    <property type="match status" value="1"/>
</dbReference>
<dbReference type="SUPFAM" id="SSF103473">
    <property type="entry name" value="MFS general substrate transporter"/>
    <property type="match status" value="1"/>
</dbReference>
<comment type="subcellular location">
    <subcellularLocation>
        <location evidence="1">Cell membrane</location>
        <topology evidence="1">Multi-pass membrane protein</topology>
    </subcellularLocation>
</comment>
<dbReference type="Pfam" id="PF00083">
    <property type="entry name" value="Sugar_tr"/>
    <property type="match status" value="1"/>
</dbReference>
<feature type="transmembrane region" description="Helical" evidence="10">
    <location>
        <begin position="130"/>
        <end position="150"/>
    </location>
</feature>
<dbReference type="InterPro" id="IPR050549">
    <property type="entry name" value="MFS_Trehalose_Transporter"/>
</dbReference>
<dbReference type="Proteomes" id="UP001292094">
    <property type="component" value="Unassembled WGS sequence"/>
</dbReference>
<evidence type="ECO:0000256" key="1">
    <source>
        <dbReference type="ARBA" id="ARBA00004651"/>
    </source>
</evidence>
<keyword evidence="5 10" id="KW-0812">Transmembrane</keyword>
<keyword evidence="2" id="KW-0813">Transport</keyword>
<dbReference type="InterPro" id="IPR005829">
    <property type="entry name" value="Sugar_transporter_CS"/>
</dbReference>
<dbReference type="PROSITE" id="PS00217">
    <property type="entry name" value="SUGAR_TRANSPORT_2"/>
    <property type="match status" value="1"/>
</dbReference>
<name>A0AAE1NCQ4_9EUCA</name>
<evidence type="ECO:0000313" key="12">
    <source>
        <dbReference type="EMBL" id="KAK4286871.1"/>
    </source>
</evidence>
<accession>A0AAE1NCQ4</accession>
<keyword evidence="7 10" id="KW-0472">Membrane</keyword>
<evidence type="ECO:0000256" key="9">
    <source>
        <dbReference type="SAM" id="MobiDB-lite"/>
    </source>
</evidence>
<comment type="caution">
    <text evidence="12">The sequence shown here is derived from an EMBL/GenBank/DDBJ whole genome shotgun (WGS) entry which is preliminary data.</text>
</comment>
<evidence type="ECO:0000256" key="3">
    <source>
        <dbReference type="ARBA" id="ARBA00022475"/>
    </source>
</evidence>
<dbReference type="GO" id="GO:0005886">
    <property type="term" value="C:plasma membrane"/>
    <property type="evidence" value="ECO:0007669"/>
    <property type="project" value="UniProtKB-SubCell"/>
</dbReference>
<dbReference type="PANTHER" id="PTHR48021:SF1">
    <property type="entry name" value="GH07001P-RELATED"/>
    <property type="match status" value="1"/>
</dbReference>
<keyword evidence="4" id="KW-0762">Sugar transport</keyword>
<evidence type="ECO:0000256" key="8">
    <source>
        <dbReference type="SAM" id="Coils"/>
    </source>
</evidence>
<evidence type="ECO:0000256" key="4">
    <source>
        <dbReference type="ARBA" id="ARBA00022597"/>
    </source>
</evidence>
<feature type="compositionally biased region" description="Basic and acidic residues" evidence="9">
    <location>
        <begin position="27"/>
        <end position="44"/>
    </location>
</feature>
<dbReference type="EMBL" id="JAWZYT010007260">
    <property type="protein sequence ID" value="KAK4286871.1"/>
    <property type="molecule type" value="Genomic_DNA"/>
</dbReference>
<feature type="domain" description="Major facilitator superfamily (MFS) profile" evidence="11">
    <location>
        <begin position="53"/>
        <end position="483"/>
    </location>
</feature>
<feature type="transmembrane region" description="Helical" evidence="10">
    <location>
        <begin position="389"/>
        <end position="409"/>
    </location>
</feature>
<evidence type="ECO:0000256" key="5">
    <source>
        <dbReference type="ARBA" id="ARBA00022692"/>
    </source>
</evidence>
<sequence>MTEETCETHELKKKDGLVEDGPPRGIEMNERGGEGKEEPRGERRARLTKQVGLISLVTLAYVALGTTLTWASPAISSLSEDNSTLVGTEISLSSADKDMAGSLLYVGMLVGAWVAGGLVSKLGRRLCMQLIMPIYVSGWVICGLAPISAVLHIGRFVQGVAAGATTIGGYAYVVELADTNIRGNMAAMPTLGVVVGNLYTVAVGYYLPWHYLSLVCVVPPIVFLVSTYYLPKSPSFLVLRGQRQKAISMLRKLRGKYTNVEEEVMELERRNMTGNVGYRGLLERDVLKRLGVVIFLFLLSQMCGNIVIMAYTARILENTGVTMDPDAITALAGALRVAGTVVAIVLLDVLGRRYCLIISHAINAFCLAILGTYVYLAENAQPDDDTYEGLTWVPATCITLSLFFCDLGVHPVPFIVASEYFPTKIRAQASSVCISAGTGITFMALQLYTPMQTLLTQAGLYWFYAATSVVGILFSFLCVIETKGKSVG</sequence>
<evidence type="ECO:0000256" key="2">
    <source>
        <dbReference type="ARBA" id="ARBA00022448"/>
    </source>
</evidence>
<dbReference type="GO" id="GO:0022857">
    <property type="term" value="F:transmembrane transporter activity"/>
    <property type="evidence" value="ECO:0007669"/>
    <property type="project" value="InterPro"/>
</dbReference>
<dbReference type="InterPro" id="IPR036259">
    <property type="entry name" value="MFS_trans_sf"/>
</dbReference>
<feature type="transmembrane region" description="Helical" evidence="10">
    <location>
        <begin position="156"/>
        <end position="174"/>
    </location>
</feature>
<dbReference type="InterPro" id="IPR005828">
    <property type="entry name" value="MFS_sugar_transport-like"/>
</dbReference>
<feature type="transmembrane region" description="Helical" evidence="10">
    <location>
        <begin position="211"/>
        <end position="230"/>
    </location>
</feature>
<dbReference type="AlphaFoldDB" id="A0AAE1NCQ4"/>
<evidence type="ECO:0000256" key="10">
    <source>
        <dbReference type="SAM" id="Phobius"/>
    </source>
</evidence>
<keyword evidence="3" id="KW-1003">Cell membrane</keyword>
<feature type="transmembrane region" description="Helical" evidence="10">
    <location>
        <begin position="429"/>
        <end position="449"/>
    </location>
</feature>
<feature type="transmembrane region" description="Helical" evidence="10">
    <location>
        <begin position="327"/>
        <end position="347"/>
    </location>
</feature>
<protein>
    <recommendedName>
        <fullName evidence="11">Major facilitator superfamily (MFS) profile domain-containing protein</fullName>
    </recommendedName>
</protein>
<feature type="coiled-coil region" evidence="8">
    <location>
        <begin position="243"/>
        <end position="270"/>
    </location>
</feature>
<keyword evidence="8" id="KW-0175">Coiled coil</keyword>
<feature type="compositionally biased region" description="Basic and acidic residues" evidence="9">
    <location>
        <begin position="1"/>
        <end position="17"/>
    </location>
</feature>
<feature type="transmembrane region" description="Helical" evidence="10">
    <location>
        <begin position="354"/>
        <end position="377"/>
    </location>
</feature>
<keyword evidence="13" id="KW-1185">Reference proteome</keyword>
<evidence type="ECO:0000256" key="6">
    <source>
        <dbReference type="ARBA" id="ARBA00022989"/>
    </source>
</evidence>
<dbReference type="InterPro" id="IPR020846">
    <property type="entry name" value="MFS_dom"/>
</dbReference>